<dbReference type="InterPro" id="IPR036873">
    <property type="entry name" value="Rhodanese-like_dom_sf"/>
</dbReference>
<dbReference type="EMBL" id="LECT01000007">
    <property type="protein sequence ID" value="KLU07020.1"/>
    <property type="molecule type" value="Genomic_DNA"/>
</dbReference>
<sequence>MSNDSALPIEITVADLDAMRARGDNFVLLDVREASEYETARIEGSKLLPMSEIQQRLSELDEHQQDHIVVQCHHGGRSMQVTQFLRSKGFGKVQNLAGGIDQWSLQIDASVPRY</sequence>
<dbReference type="PANTHER" id="PTHR43031">
    <property type="entry name" value="FAD-DEPENDENT OXIDOREDUCTASE"/>
    <property type="match status" value="1"/>
</dbReference>
<dbReference type="RefSeq" id="WP_047812850.1">
    <property type="nucleotide sequence ID" value="NZ_LECT01000007.1"/>
</dbReference>
<accession>A0A0J1BKG2</accession>
<evidence type="ECO:0000259" key="1">
    <source>
        <dbReference type="PROSITE" id="PS50206"/>
    </source>
</evidence>
<dbReference type="SUPFAM" id="SSF52821">
    <property type="entry name" value="Rhodanese/Cell cycle control phosphatase"/>
    <property type="match status" value="1"/>
</dbReference>
<gene>
    <name evidence="2" type="ORF">RISK_000821</name>
</gene>
<proteinExistence type="predicted"/>
<evidence type="ECO:0000313" key="3">
    <source>
        <dbReference type="Proteomes" id="UP000036367"/>
    </source>
</evidence>
<dbReference type="Gene3D" id="3.40.250.10">
    <property type="entry name" value="Rhodanese-like domain"/>
    <property type="match status" value="1"/>
</dbReference>
<evidence type="ECO:0000313" key="2">
    <source>
        <dbReference type="EMBL" id="KLU07020.1"/>
    </source>
</evidence>
<dbReference type="GO" id="GO:0016740">
    <property type="term" value="F:transferase activity"/>
    <property type="evidence" value="ECO:0007669"/>
    <property type="project" value="UniProtKB-KW"/>
</dbReference>
<dbReference type="InterPro" id="IPR050229">
    <property type="entry name" value="GlpE_sulfurtransferase"/>
</dbReference>
<dbReference type="PATRIC" id="fig|595434.4.peg.796"/>
<reference evidence="2" key="1">
    <citation type="submission" date="2015-05" db="EMBL/GenBank/DDBJ databases">
        <title>Permanent draft genome of Rhodopirellula islandicus K833.</title>
        <authorList>
            <person name="Kizina J."/>
            <person name="Richter M."/>
            <person name="Glockner F.O."/>
            <person name="Harder J."/>
        </authorList>
    </citation>
    <scope>NUCLEOTIDE SEQUENCE [LARGE SCALE GENOMIC DNA]</scope>
    <source>
        <strain evidence="2">K833</strain>
    </source>
</reference>
<keyword evidence="3" id="KW-1185">Reference proteome</keyword>
<protein>
    <submittedName>
        <fullName evidence="2">Rhodanese-like sulfurtransferase</fullName>
    </submittedName>
</protein>
<dbReference type="SMART" id="SM00450">
    <property type="entry name" value="RHOD"/>
    <property type="match status" value="1"/>
</dbReference>
<dbReference type="PROSITE" id="PS50206">
    <property type="entry name" value="RHODANESE_3"/>
    <property type="match status" value="1"/>
</dbReference>
<dbReference type="STRING" id="595434.RISK_000821"/>
<dbReference type="InterPro" id="IPR001763">
    <property type="entry name" value="Rhodanese-like_dom"/>
</dbReference>
<feature type="domain" description="Rhodanese" evidence="1">
    <location>
        <begin position="22"/>
        <end position="112"/>
    </location>
</feature>
<dbReference type="AlphaFoldDB" id="A0A0J1BKG2"/>
<comment type="caution">
    <text evidence="2">The sequence shown here is derived from an EMBL/GenBank/DDBJ whole genome shotgun (WGS) entry which is preliminary data.</text>
</comment>
<dbReference type="Proteomes" id="UP000036367">
    <property type="component" value="Unassembled WGS sequence"/>
</dbReference>
<dbReference type="PANTHER" id="PTHR43031:SF17">
    <property type="entry name" value="SULFURTRANSFERASE YTWF-RELATED"/>
    <property type="match status" value="1"/>
</dbReference>
<dbReference type="Pfam" id="PF00581">
    <property type="entry name" value="Rhodanese"/>
    <property type="match status" value="1"/>
</dbReference>
<dbReference type="OrthoDB" id="9800872at2"/>
<organism evidence="2 3">
    <name type="scientific">Rhodopirellula islandica</name>
    <dbReference type="NCBI Taxonomy" id="595434"/>
    <lineage>
        <taxon>Bacteria</taxon>
        <taxon>Pseudomonadati</taxon>
        <taxon>Planctomycetota</taxon>
        <taxon>Planctomycetia</taxon>
        <taxon>Pirellulales</taxon>
        <taxon>Pirellulaceae</taxon>
        <taxon>Rhodopirellula</taxon>
    </lineage>
</organism>
<name>A0A0J1BKG2_RHOIS</name>